<dbReference type="PANTHER" id="PTHR11005">
    <property type="entry name" value="LYSOSOMAL ACID LIPASE-RELATED"/>
    <property type="match status" value="1"/>
</dbReference>
<gene>
    <name evidence="4" type="ORF">PUN28_013789</name>
</gene>
<dbReference type="Proteomes" id="UP001430953">
    <property type="component" value="Unassembled WGS sequence"/>
</dbReference>
<evidence type="ECO:0000259" key="3">
    <source>
        <dbReference type="Pfam" id="PF00561"/>
    </source>
</evidence>
<keyword evidence="1" id="KW-0442">Lipid degradation</keyword>
<feature type="domain" description="AB hydrolase-1" evidence="3">
    <location>
        <begin position="24"/>
        <end position="124"/>
    </location>
</feature>
<comment type="caution">
    <text evidence="4">The sequence shown here is derived from an EMBL/GenBank/DDBJ whole genome shotgun (WGS) entry which is preliminary data.</text>
</comment>
<evidence type="ECO:0000256" key="2">
    <source>
        <dbReference type="ARBA" id="ARBA00023098"/>
    </source>
</evidence>
<dbReference type="EMBL" id="JADYXP020000014">
    <property type="protein sequence ID" value="KAL0110380.1"/>
    <property type="molecule type" value="Genomic_DNA"/>
</dbReference>
<dbReference type="AlphaFoldDB" id="A0AAW2F5K8"/>
<accession>A0AAW2F5K8</accession>
<evidence type="ECO:0000313" key="4">
    <source>
        <dbReference type="EMBL" id="KAL0110380.1"/>
    </source>
</evidence>
<name>A0AAW2F5K8_9HYME</name>
<organism evidence="4 5">
    <name type="scientific">Cardiocondyla obscurior</name>
    <dbReference type="NCBI Taxonomy" id="286306"/>
    <lineage>
        <taxon>Eukaryota</taxon>
        <taxon>Metazoa</taxon>
        <taxon>Ecdysozoa</taxon>
        <taxon>Arthropoda</taxon>
        <taxon>Hexapoda</taxon>
        <taxon>Insecta</taxon>
        <taxon>Pterygota</taxon>
        <taxon>Neoptera</taxon>
        <taxon>Endopterygota</taxon>
        <taxon>Hymenoptera</taxon>
        <taxon>Apocrita</taxon>
        <taxon>Aculeata</taxon>
        <taxon>Formicoidea</taxon>
        <taxon>Formicidae</taxon>
        <taxon>Myrmicinae</taxon>
        <taxon>Cardiocondyla</taxon>
    </lineage>
</organism>
<evidence type="ECO:0000256" key="1">
    <source>
        <dbReference type="ARBA" id="ARBA00022963"/>
    </source>
</evidence>
<proteinExistence type="predicted"/>
<keyword evidence="2" id="KW-0443">Lipid metabolism</keyword>
<dbReference type="GO" id="GO:0016042">
    <property type="term" value="P:lipid catabolic process"/>
    <property type="evidence" value="ECO:0007669"/>
    <property type="project" value="UniProtKB-KW"/>
</dbReference>
<reference evidence="4 5" key="1">
    <citation type="submission" date="2023-03" db="EMBL/GenBank/DDBJ databases">
        <title>High recombination rates correlate with genetic variation in Cardiocondyla obscurior ants.</title>
        <authorList>
            <person name="Errbii M."/>
        </authorList>
    </citation>
    <scope>NUCLEOTIDE SEQUENCE [LARGE SCALE GENOMIC DNA]</scope>
    <source>
        <strain evidence="4">Alpha-2009</strain>
        <tissue evidence="4">Whole body</tissue>
    </source>
</reference>
<sequence length="272" mass="31164">MHGLLCSSACWVVAGPGKDLAFILADEGYDVWLGNARGNMYSRKHYLPDIKKELYWDFSWHEIGVYDLPAMIDYVLKTTGREKLFYLGHSQGTTAFFVMASERPEYQDKIQAMVAMAPVAFCSRMNNPILQFIARFTGPINTLLPTILQHTPAGSSTKQVLHYSQLIKTGFVITSGKFRQYDYSWFANLLKYGSLSPPDYDLGKIKVPISLHYGTNDWLLDVKDVDKLYKELGNPFGKFRVPHEKFNHLDFMWAKDAKDLLYDKILSVMTNF</sequence>
<evidence type="ECO:0000313" key="5">
    <source>
        <dbReference type="Proteomes" id="UP001430953"/>
    </source>
</evidence>
<protein>
    <recommendedName>
        <fullName evidence="3">AB hydrolase-1 domain-containing protein</fullName>
    </recommendedName>
</protein>
<dbReference type="InterPro" id="IPR029058">
    <property type="entry name" value="AB_hydrolase_fold"/>
</dbReference>
<dbReference type="Pfam" id="PF00561">
    <property type="entry name" value="Abhydrolase_1"/>
    <property type="match status" value="1"/>
</dbReference>
<dbReference type="SUPFAM" id="SSF53474">
    <property type="entry name" value="alpha/beta-Hydrolases"/>
    <property type="match status" value="1"/>
</dbReference>
<keyword evidence="5" id="KW-1185">Reference proteome</keyword>
<dbReference type="InterPro" id="IPR000073">
    <property type="entry name" value="AB_hydrolase_1"/>
</dbReference>
<dbReference type="Gene3D" id="3.40.50.1820">
    <property type="entry name" value="alpha/beta hydrolase"/>
    <property type="match status" value="2"/>
</dbReference>